<comment type="caution">
    <text evidence="3">The sequence shown here is derived from an EMBL/GenBank/DDBJ whole genome shotgun (WGS) entry which is preliminary data.</text>
</comment>
<protein>
    <submittedName>
        <fullName evidence="3">Glycosyltransferase family 4 protein</fullName>
    </submittedName>
</protein>
<organism evidence="3 4">
    <name type="scientific">Candidatus Roizmanbacteria bacterium CG10_big_fil_rev_8_21_14_0_10_39_12</name>
    <dbReference type="NCBI Taxonomy" id="1974852"/>
    <lineage>
        <taxon>Bacteria</taxon>
        <taxon>Candidatus Roizmaniibacteriota</taxon>
    </lineage>
</organism>
<evidence type="ECO:0000313" key="4">
    <source>
        <dbReference type="Proteomes" id="UP000230222"/>
    </source>
</evidence>
<reference evidence="4" key="1">
    <citation type="submission" date="2017-09" db="EMBL/GenBank/DDBJ databases">
        <title>Depth-based differentiation of microbial function through sediment-hosted aquifers and enrichment of novel symbionts in the deep terrestrial subsurface.</title>
        <authorList>
            <person name="Probst A.J."/>
            <person name="Ladd B."/>
            <person name="Jarett J.K."/>
            <person name="Geller-Mcgrath D.E."/>
            <person name="Sieber C.M.K."/>
            <person name="Emerson J.B."/>
            <person name="Anantharaman K."/>
            <person name="Thomas B.C."/>
            <person name="Malmstrom R."/>
            <person name="Stieglmeier M."/>
            <person name="Klingl A."/>
            <person name="Woyke T."/>
            <person name="Ryan C.M."/>
            <person name="Banfield J.F."/>
        </authorList>
    </citation>
    <scope>NUCLEOTIDE SEQUENCE [LARGE SCALE GENOMIC DNA]</scope>
</reference>
<keyword evidence="1 3" id="KW-0808">Transferase</keyword>
<dbReference type="GO" id="GO:0016757">
    <property type="term" value="F:glycosyltransferase activity"/>
    <property type="evidence" value="ECO:0007669"/>
    <property type="project" value="InterPro"/>
</dbReference>
<dbReference type="Gene3D" id="3.40.50.2000">
    <property type="entry name" value="Glycogen Phosphorylase B"/>
    <property type="match status" value="2"/>
</dbReference>
<name>A0A2M8KPF1_9BACT</name>
<gene>
    <name evidence="3" type="ORF">COU87_02690</name>
</gene>
<proteinExistence type="predicted"/>
<dbReference type="EMBL" id="PFEC01000049">
    <property type="protein sequence ID" value="PJE61779.1"/>
    <property type="molecule type" value="Genomic_DNA"/>
</dbReference>
<evidence type="ECO:0000259" key="2">
    <source>
        <dbReference type="Pfam" id="PF00534"/>
    </source>
</evidence>
<accession>A0A2M8KPF1</accession>
<evidence type="ECO:0000313" key="3">
    <source>
        <dbReference type="EMBL" id="PJE61779.1"/>
    </source>
</evidence>
<dbReference type="InterPro" id="IPR001296">
    <property type="entry name" value="Glyco_trans_1"/>
</dbReference>
<feature type="domain" description="Glycosyl transferase family 1" evidence="2">
    <location>
        <begin position="191"/>
        <end position="334"/>
    </location>
</feature>
<sequence length="358" mass="41622">LLVLHEMFPEAQWYTSYVDYKKAAWIPDQVRDDRLKTSFMQGLPSFIKKSRILSLLFFPFAFESFDFRSYDTVISVTSSFAKSVITQPHTKHVCILLTPTRWLWGQGKSYELGVKSYWIMRPIIQFFIHYLKRWDVIVAQRPDKIISISQTVADRCRQYYNRESTVVYPPFDEEYWKSIKQEAVNNKHWIPNRVRDDKSDYFLVVSRLEPYKKVDLAIQAFNTFPDKKLIIVGKGTQGKKLKAMASHNIQFIQDVTDQELGVLYSQAEALIMPQEEDFGYVALEAQFFGCPVIAYGVGGACETIIDGKTGLLFYNQSVDALSDAVADFDHNKYNLEDQASIFEQFQKEKFIRAINTYI</sequence>
<dbReference type="SUPFAM" id="SSF53756">
    <property type="entry name" value="UDP-Glycosyltransferase/glycogen phosphorylase"/>
    <property type="match status" value="1"/>
</dbReference>
<dbReference type="PANTHER" id="PTHR46401:SF2">
    <property type="entry name" value="GLYCOSYLTRANSFERASE WBBK-RELATED"/>
    <property type="match status" value="1"/>
</dbReference>
<dbReference type="PANTHER" id="PTHR46401">
    <property type="entry name" value="GLYCOSYLTRANSFERASE WBBK-RELATED"/>
    <property type="match status" value="1"/>
</dbReference>
<dbReference type="GO" id="GO:0009103">
    <property type="term" value="P:lipopolysaccharide biosynthetic process"/>
    <property type="evidence" value="ECO:0007669"/>
    <property type="project" value="TreeGrafter"/>
</dbReference>
<feature type="non-terminal residue" evidence="3">
    <location>
        <position position="1"/>
    </location>
</feature>
<dbReference type="Pfam" id="PF00534">
    <property type="entry name" value="Glycos_transf_1"/>
    <property type="match status" value="1"/>
</dbReference>
<evidence type="ECO:0000256" key="1">
    <source>
        <dbReference type="ARBA" id="ARBA00022679"/>
    </source>
</evidence>
<dbReference type="AlphaFoldDB" id="A0A2M8KPF1"/>
<dbReference type="Proteomes" id="UP000230222">
    <property type="component" value="Unassembled WGS sequence"/>
</dbReference>